<name>A0A9W9PXJ1_9EURO</name>
<sequence>KSIVPWLPIYLCRLYDLLKRNESTWGFTIFRTTYTPQSDVVLTEIGAFHETYEDLLQGSRANQVDKAVFDELWAKYEPCIIDDSEQFNGASLRQHPVSF</sequence>
<evidence type="ECO:0000313" key="1">
    <source>
        <dbReference type="EMBL" id="KAJ5311712.1"/>
    </source>
</evidence>
<dbReference type="OrthoDB" id="6499973at2759"/>
<accession>A0A9W9PXJ1</accession>
<organism evidence="1 2">
    <name type="scientific">Penicillium atrosanguineum</name>
    <dbReference type="NCBI Taxonomy" id="1132637"/>
    <lineage>
        <taxon>Eukaryota</taxon>
        <taxon>Fungi</taxon>
        <taxon>Dikarya</taxon>
        <taxon>Ascomycota</taxon>
        <taxon>Pezizomycotina</taxon>
        <taxon>Eurotiomycetes</taxon>
        <taxon>Eurotiomycetidae</taxon>
        <taxon>Eurotiales</taxon>
        <taxon>Aspergillaceae</taxon>
        <taxon>Penicillium</taxon>
    </lineage>
</organism>
<comment type="caution">
    <text evidence="1">The sequence shown here is derived from an EMBL/GenBank/DDBJ whole genome shotgun (WGS) entry which is preliminary data.</text>
</comment>
<dbReference type="AlphaFoldDB" id="A0A9W9PXJ1"/>
<dbReference type="Proteomes" id="UP001147746">
    <property type="component" value="Unassembled WGS sequence"/>
</dbReference>
<proteinExistence type="predicted"/>
<reference evidence="1" key="1">
    <citation type="submission" date="2022-12" db="EMBL/GenBank/DDBJ databases">
        <authorList>
            <person name="Petersen C."/>
        </authorList>
    </citation>
    <scope>NUCLEOTIDE SEQUENCE</scope>
    <source>
        <strain evidence="1">IBT 21472</strain>
    </source>
</reference>
<reference evidence="1" key="2">
    <citation type="journal article" date="2023" name="IMA Fungus">
        <title>Comparative genomic study of the Penicillium genus elucidates a diverse pangenome and 15 lateral gene transfer events.</title>
        <authorList>
            <person name="Petersen C."/>
            <person name="Sorensen T."/>
            <person name="Nielsen M.R."/>
            <person name="Sondergaard T.E."/>
            <person name="Sorensen J.L."/>
            <person name="Fitzpatrick D.A."/>
            <person name="Frisvad J.C."/>
            <person name="Nielsen K.L."/>
        </authorList>
    </citation>
    <scope>NUCLEOTIDE SEQUENCE</scope>
    <source>
        <strain evidence="1">IBT 21472</strain>
    </source>
</reference>
<keyword evidence="2" id="KW-1185">Reference proteome</keyword>
<feature type="non-terminal residue" evidence="1">
    <location>
        <position position="99"/>
    </location>
</feature>
<evidence type="ECO:0000313" key="2">
    <source>
        <dbReference type="Proteomes" id="UP001147746"/>
    </source>
</evidence>
<protein>
    <submittedName>
        <fullName evidence="1">Uncharacterized protein</fullName>
    </submittedName>
</protein>
<gene>
    <name evidence="1" type="ORF">N7476_007572</name>
</gene>
<dbReference type="EMBL" id="JAPZBO010000007">
    <property type="protein sequence ID" value="KAJ5311712.1"/>
    <property type="molecule type" value="Genomic_DNA"/>
</dbReference>